<sequence length="82" mass="9410">MYQLGDLVQMKKQHACGTNRFEVVRLGMDIRIKCMGCGHAVLLPRREFDKKLKKVLTTAETGEQSTEPHYQVMQQGPNQTNF</sequence>
<dbReference type="Proteomes" id="UP000051264">
    <property type="component" value="Unassembled WGS sequence"/>
</dbReference>
<dbReference type="PATRIC" id="fig|1423747.3.peg.1196"/>
<evidence type="ECO:0000313" key="2">
    <source>
        <dbReference type="EMBL" id="KRL61961.1"/>
    </source>
</evidence>
<protein>
    <recommendedName>
        <fullName evidence="4">DUF951 domain-containing protein</fullName>
    </recommendedName>
</protein>
<evidence type="ECO:0008006" key="4">
    <source>
        <dbReference type="Google" id="ProtNLM"/>
    </source>
</evidence>
<dbReference type="Pfam" id="PF06107">
    <property type="entry name" value="DUF951"/>
    <property type="match status" value="1"/>
</dbReference>
<dbReference type="STRING" id="1423747.FC69_GL001171"/>
<dbReference type="InterPro" id="IPR009296">
    <property type="entry name" value="DUF951"/>
</dbReference>
<comment type="caution">
    <text evidence="2">The sequence shown here is derived from an EMBL/GenBank/DDBJ whole genome shotgun (WGS) entry which is preliminary data.</text>
</comment>
<reference evidence="2 3" key="1">
    <citation type="journal article" date="2015" name="Genome Announc.">
        <title>Expanding the biotechnology potential of lactobacilli through comparative genomics of 213 strains and associated genera.</title>
        <authorList>
            <person name="Sun Z."/>
            <person name="Harris H.M."/>
            <person name="McCann A."/>
            <person name="Guo C."/>
            <person name="Argimon S."/>
            <person name="Zhang W."/>
            <person name="Yang X."/>
            <person name="Jeffery I.B."/>
            <person name="Cooney J.C."/>
            <person name="Kagawa T.F."/>
            <person name="Liu W."/>
            <person name="Song Y."/>
            <person name="Salvetti E."/>
            <person name="Wrobel A."/>
            <person name="Rasinkangas P."/>
            <person name="Parkhill J."/>
            <person name="Rea M.C."/>
            <person name="O'Sullivan O."/>
            <person name="Ritari J."/>
            <person name="Douillard F.P."/>
            <person name="Paul Ross R."/>
            <person name="Yang R."/>
            <person name="Briner A.E."/>
            <person name="Felis G.E."/>
            <person name="de Vos W.M."/>
            <person name="Barrangou R."/>
            <person name="Klaenhammer T.R."/>
            <person name="Caufield P.W."/>
            <person name="Cui Y."/>
            <person name="Zhang H."/>
            <person name="O'Toole P.W."/>
        </authorList>
    </citation>
    <scope>NUCLEOTIDE SEQUENCE [LARGE SCALE GENOMIC DNA]</scope>
    <source>
        <strain evidence="2 3">DSM 14340</strain>
    </source>
</reference>
<gene>
    <name evidence="2" type="ORF">FC69_GL001171</name>
</gene>
<feature type="region of interest" description="Disordered" evidence="1">
    <location>
        <begin position="58"/>
        <end position="82"/>
    </location>
</feature>
<organism evidence="2 3">
    <name type="scientific">Latilactobacillus fuchuensis DSM 14340 = JCM 11249</name>
    <dbReference type="NCBI Taxonomy" id="1423747"/>
    <lineage>
        <taxon>Bacteria</taxon>
        <taxon>Bacillati</taxon>
        <taxon>Bacillota</taxon>
        <taxon>Bacilli</taxon>
        <taxon>Lactobacillales</taxon>
        <taxon>Lactobacillaceae</taxon>
        <taxon>Latilactobacillus</taxon>
    </lineage>
</organism>
<dbReference type="RefSeq" id="WP_035438910.1">
    <property type="nucleotide sequence ID" value="NZ_AZEX01000002.1"/>
</dbReference>
<name>A0A0R1RZU0_9LACO</name>
<accession>A0A0R1RZU0</accession>
<dbReference type="PANTHER" id="PTHR38455">
    <property type="entry name" value="HYPOTHETICAL CYTOSOLIC PROTEIN"/>
    <property type="match status" value="1"/>
</dbReference>
<dbReference type="AlphaFoldDB" id="A0A0R1RZU0"/>
<proteinExistence type="predicted"/>
<dbReference type="eggNOG" id="COG4481">
    <property type="taxonomic scope" value="Bacteria"/>
</dbReference>
<evidence type="ECO:0000256" key="1">
    <source>
        <dbReference type="SAM" id="MobiDB-lite"/>
    </source>
</evidence>
<evidence type="ECO:0000313" key="3">
    <source>
        <dbReference type="Proteomes" id="UP000051264"/>
    </source>
</evidence>
<dbReference type="EMBL" id="AZEX01000002">
    <property type="protein sequence ID" value="KRL61961.1"/>
    <property type="molecule type" value="Genomic_DNA"/>
</dbReference>
<dbReference type="OrthoDB" id="9802710at2"/>
<dbReference type="PANTHER" id="PTHR38455:SF1">
    <property type="entry name" value="DUF951 DOMAIN-CONTAINING PROTEIN"/>
    <property type="match status" value="1"/>
</dbReference>